<dbReference type="AlphaFoldDB" id="A0A517DQH8"/>
<keyword evidence="2" id="KW-1185">Reference proteome</keyword>
<protein>
    <submittedName>
        <fullName evidence="1">Uncharacterized protein</fullName>
    </submittedName>
</protein>
<dbReference type="KEGG" id="sted:SPTER_08890"/>
<proteinExistence type="predicted"/>
<name>A0A517DQH8_9FIRM</name>
<dbReference type="RefSeq" id="WP_144349228.1">
    <property type="nucleotide sequence ID" value="NZ_CP036259.1"/>
</dbReference>
<dbReference type="OrthoDB" id="9836911at2"/>
<reference evidence="1 2" key="1">
    <citation type="submission" date="2019-02" db="EMBL/GenBank/DDBJ databases">
        <title>Closed genome of Sporomusa termitida DSM 4440.</title>
        <authorList>
            <person name="Poehlein A."/>
            <person name="Daniel R."/>
        </authorList>
    </citation>
    <scope>NUCLEOTIDE SEQUENCE [LARGE SCALE GENOMIC DNA]</scope>
    <source>
        <strain evidence="1 2">DSM 4440</strain>
    </source>
</reference>
<dbReference type="EMBL" id="CP036259">
    <property type="protein sequence ID" value="QDR79611.1"/>
    <property type="molecule type" value="Genomic_DNA"/>
</dbReference>
<gene>
    <name evidence="1" type="ORF">SPTER_08890</name>
</gene>
<organism evidence="1 2">
    <name type="scientific">Sporomusa termitida</name>
    <dbReference type="NCBI Taxonomy" id="2377"/>
    <lineage>
        <taxon>Bacteria</taxon>
        <taxon>Bacillati</taxon>
        <taxon>Bacillota</taxon>
        <taxon>Negativicutes</taxon>
        <taxon>Selenomonadales</taxon>
        <taxon>Sporomusaceae</taxon>
        <taxon>Sporomusa</taxon>
    </lineage>
</organism>
<sequence length="101" mass="11360">MHTITQKMNEIAGLENQYGSVLFRMGLTQLVDVGVRHLTDDNVEASIRQIIAEGEINKANGVVTIMTPEFQCQIVRCAAELAKFSIWDLFAYIKKYVPISN</sequence>
<evidence type="ECO:0000313" key="1">
    <source>
        <dbReference type="EMBL" id="QDR79611.1"/>
    </source>
</evidence>
<accession>A0A517DQH8</accession>
<evidence type="ECO:0000313" key="2">
    <source>
        <dbReference type="Proteomes" id="UP000320776"/>
    </source>
</evidence>
<dbReference type="Proteomes" id="UP000320776">
    <property type="component" value="Chromosome"/>
</dbReference>